<accession>A0A060HSU0</accession>
<dbReference type="STRING" id="926571.NVIE_019710"/>
<dbReference type="OrthoDB" id="378006at2157"/>
<dbReference type="KEGG" id="nvn:NVIE_019710"/>
<evidence type="ECO:0000256" key="1">
    <source>
        <dbReference type="ARBA" id="ARBA00022723"/>
    </source>
</evidence>
<dbReference type="InterPro" id="IPR013087">
    <property type="entry name" value="Znf_C2H2_type"/>
</dbReference>
<dbReference type="PROSITE" id="PS50157">
    <property type="entry name" value="ZINC_FINGER_C2H2_2"/>
    <property type="match status" value="1"/>
</dbReference>
<evidence type="ECO:0000313" key="7">
    <source>
        <dbReference type="Proteomes" id="UP000027093"/>
    </source>
</evidence>
<dbReference type="RefSeq" id="WP_075055042.1">
    <property type="nucleotide sequence ID" value="NZ_CP007536.1"/>
</dbReference>
<dbReference type="GeneID" id="74947213"/>
<dbReference type="Pfam" id="PF12171">
    <property type="entry name" value="zf-C2H2_jaz"/>
    <property type="match status" value="1"/>
</dbReference>
<keyword evidence="2" id="KW-0863">Zinc-finger</keyword>
<feature type="compositionally biased region" description="Basic and acidic residues" evidence="4">
    <location>
        <begin position="47"/>
        <end position="57"/>
    </location>
</feature>
<keyword evidence="3" id="KW-0862">Zinc</keyword>
<sequence>MSEDREKRDEQVPHVEKDVKVKSQEPLERPRFECVECNKMFPSPLDLEEHKKQDHAAKNTSAVA</sequence>
<dbReference type="GO" id="GO:0008270">
    <property type="term" value="F:zinc ion binding"/>
    <property type="evidence" value="ECO:0007669"/>
    <property type="project" value="UniProtKB-KW"/>
</dbReference>
<keyword evidence="7" id="KW-1185">Reference proteome</keyword>
<dbReference type="Gene3D" id="3.30.160.60">
    <property type="entry name" value="Classic Zinc Finger"/>
    <property type="match status" value="1"/>
</dbReference>
<dbReference type="AlphaFoldDB" id="A0A060HSU0"/>
<keyword evidence="1" id="KW-0479">Metal-binding</keyword>
<protein>
    <recommendedName>
        <fullName evidence="5">C2H2-type domain-containing protein</fullName>
    </recommendedName>
</protein>
<feature type="domain" description="C2H2-type" evidence="5">
    <location>
        <begin position="32"/>
        <end position="60"/>
    </location>
</feature>
<dbReference type="InterPro" id="IPR022755">
    <property type="entry name" value="Znf_C2H2_jaz"/>
</dbReference>
<feature type="region of interest" description="Disordered" evidence="4">
    <location>
        <begin position="1"/>
        <end position="25"/>
    </location>
</feature>
<proteinExistence type="predicted"/>
<dbReference type="SMART" id="SM00355">
    <property type="entry name" value="ZnF_C2H2"/>
    <property type="match status" value="1"/>
</dbReference>
<evidence type="ECO:0000256" key="3">
    <source>
        <dbReference type="ARBA" id="ARBA00022833"/>
    </source>
</evidence>
<name>A0A060HSU0_9ARCH</name>
<organism evidence="6 7">
    <name type="scientific">Nitrososphaera viennensis EN76</name>
    <dbReference type="NCBI Taxonomy" id="926571"/>
    <lineage>
        <taxon>Archaea</taxon>
        <taxon>Nitrososphaerota</taxon>
        <taxon>Nitrososphaeria</taxon>
        <taxon>Nitrososphaerales</taxon>
        <taxon>Nitrososphaeraceae</taxon>
        <taxon>Nitrososphaera</taxon>
    </lineage>
</organism>
<dbReference type="Proteomes" id="UP000027093">
    <property type="component" value="Chromosome"/>
</dbReference>
<dbReference type="InterPro" id="IPR036236">
    <property type="entry name" value="Znf_C2H2_sf"/>
</dbReference>
<evidence type="ECO:0000259" key="5">
    <source>
        <dbReference type="PROSITE" id="PS50157"/>
    </source>
</evidence>
<reference evidence="6 7" key="1">
    <citation type="journal article" date="2014" name="Int. J. Syst. Evol. Microbiol.">
        <title>Nitrososphaera viennensis gen. nov., sp. nov., an aerobic and mesophilic, ammonia-oxidizing archaeon from soil and a member of the archaeal phylum Thaumarchaeota.</title>
        <authorList>
            <person name="Stieglmeier M."/>
            <person name="Klingl A."/>
            <person name="Alves R.J."/>
            <person name="Rittmann S.K."/>
            <person name="Melcher M."/>
            <person name="Leisch N."/>
            <person name="Schleper C."/>
        </authorList>
    </citation>
    <scope>NUCLEOTIDE SEQUENCE [LARGE SCALE GENOMIC DNA]</scope>
    <source>
        <strain evidence="6">EN76</strain>
    </source>
</reference>
<dbReference type="SUPFAM" id="SSF57667">
    <property type="entry name" value="beta-beta-alpha zinc fingers"/>
    <property type="match status" value="1"/>
</dbReference>
<feature type="region of interest" description="Disordered" evidence="4">
    <location>
        <begin position="44"/>
        <end position="64"/>
    </location>
</feature>
<gene>
    <name evidence="6" type="ORF">NVIE_019710</name>
</gene>
<evidence type="ECO:0000313" key="6">
    <source>
        <dbReference type="EMBL" id="AIC16232.1"/>
    </source>
</evidence>
<dbReference type="EMBL" id="CP007536">
    <property type="protein sequence ID" value="AIC16232.1"/>
    <property type="molecule type" value="Genomic_DNA"/>
</dbReference>
<evidence type="ECO:0000256" key="4">
    <source>
        <dbReference type="SAM" id="MobiDB-lite"/>
    </source>
</evidence>
<dbReference type="PROSITE" id="PS00028">
    <property type="entry name" value="ZINC_FINGER_C2H2_1"/>
    <property type="match status" value="1"/>
</dbReference>
<evidence type="ECO:0000256" key="2">
    <source>
        <dbReference type="ARBA" id="ARBA00022771"/>
    </source>
</evidence>
<dbReference type="HOGENOM" id="CLU_2857227_0_0_2"/>